<dbReference type="InterPro" id="IPR009057">
    <property type="entry name" value="Homeodomain-like_sf"/>
</dbReference>
<dbReference type="InterPro" id="IPR050624">
    <property type="entry name" value="HTH-type_Tx_Regulator"/>
</dbReference>
<evidence type="ECO:0000313" key="4">
    <source>
        <dbReference type="EMBL" id="EGF87874.1"/>
    </source>
</evidence>
<dbReference type="Pfam" id="PF03048">
    <property type="entry name" value="Herpes_UL92"/>
    <property type="match status" value="1"/>
</dbReference>
<protein>
    <recommendedName>
        <fullName evidence="3">HTH tetR-type domain-containing protein</fullName>
    </recommendedName>
</protein>
<evidence type="ECO:0000256" key="2">
    <source>
        <dbReference type="PROSITE-ProRule" id="PRU00335"/>
    </source>
</evidence>
<dbReference type="PROSITE" id="PS50977">
    <property type="entry name" value="HTH_TETR_2"/>
    <property type="match status" value="1"/>
</dbReference>
<sequence length="212" mass="24624">MTENILQSYFSISHDESFPPGKKKTIEAAIKLFAKQGYHGTSTLQIAKEAGVSQATVFKYFKTKEDLLYSIIVPVIPKLFLNFLKRTQNTNSLEELISYVVEDRMVFLKENKDTIKIVYSEILTNENFKTQLIDSIKITFEKINFKAILKKYRETNPEINENLSTSEIIRSFAGPISTYSVQRFILFEDVPCPTEEHDLQFIKQQIYKNLTR</sequence>
<feature type="domain" description="HTH tetR-type" evidence="3">
    <location>
        <begin position="19"/>
        <end position="79"/>
    </location>
</feature>
<dbReference type="PANTHER" id="PTHR43479:SF11">
    <property type="entry name" value="ACREF_ENVCD OPERON REPRESSOR-RELATED"/>
    <property type="match status" value="1"/>
</dbReference>
<reference evidence="4 5" key="1">
    <citation type="submission" date="2011-03" db="EMBL/GenBank/DDBJ databases">
        <title>The Genome Sequence of Gemella haemolysans M341.</title>
        <authorList>
            <consortium name="The Broad Institute Genome Sequencing Platform"/>
            <consortium name="The Broad Institute Genome Sequencing Center for Infectious Disease"/>
            <person name="Earl A."/>
            <person name="Ward D."/>
            <person name="Feldgarden M."/>
            <person name="Gevers D."/>
            <person name="Sibley C.D."/>
            <person name="Field T.R."/>
            <person name="Grinwis M."/>
            <person name="Eshaghurshan C.S."/>
            <person name="Surette M.G."/>
            <person name="Young S.K."/>
            <person name="Zeng Q."/>
            <person name="Gargeya S."/>
            <person name="Fitzgerald M."/>
            <person name="Haas B."/>
            <person name="Abouelleil A."/>
            <person name="Alvarado L."/>
            <person name="Arachchi H.M."/>
            <person name="Berlin A."/>
            <person name="Brown A."/>
            <person name="Chapman S.B."/>
            <person name="Chen Z."/>
            <person name="Dunbar C."/>
            <person name="Freedman E."/>
            <person name="Gearin G."/>
            <person name="Gellesch M."/>
            <person name="Goldberg J."/>
            <person name="Griggs A."/>
            <person name="Gujja S."/>
            <person name="Heilman E.R."/>
            <person name="Heiman D."/>
            <person name="Howarth C."/>
            <person name="Larson L."/>
            <person name="Lui A."/>
            <person name="MacDonald P.J.P."/>
            <person name="Mehta T."/>
            <person name="Montmayeur A."/>
            <person name="Murphy C."/>
            <person name="Neiman D."/>
            <person name="Pearson M."/>
            <person name="Priest M."/>
            <person name="Roberts A."/>
            <person name="Saif S."/>
            <person name="Shea T."/>
            <person name="Shenoy N."/>
            <person name="Sisk P."/>
            <person name="Stolte C."/>
            <person name="Sykes S."/>
            <person name="White J."/>
            <person name="Yandava C."/>
            <person name="Wortman J."/>
            <person name="Nusbaum C."/>
            <person name="Birren B."/>
        </authorList>
    </citation>
    <scope>NUCLEOTIDE SEQUENCE [LARGE SCALE GENOMIC DNA]</scope>
    <source>
        <strain evidence="4 5">M341</strain>
    </source>
</reference>
<proteinExistence type="predicted"/>
<dbReference type="AlphaFoldDB" id="A0AA87DYB9"/>
<comment type="caution">
    <text evidence="4">The sequence shown here is derived from an EMBL/GenBank/DDBJ whole genome shotgun (WGS) entry which is preliminary data.</text>
</comment>
<dbReference type="PANTHER" id="PTHR43479">
    <property type="entry name" value="ACREF/ENVCD OPERON REPRESSOR-RELATED"/>
    <property type="match status" value="1"/>
</dbReference>
<dbReference type="InterPro" id="IPR004289">
    <property type="entry name" value="Herpes_UL92"/>
</dbReference>
<dbReference type="PRINTS" id="PR00455">
    <property type="entry name" value="HTHTETR"/>
</dbReference>
<gene>
    <name evidence="4" type="ORF">HMPREF0428_01313</name>
</gene>
<dbReference type="PROSITE" id="PS01081">
    <property type="entry name" value="HTH_TETR_1"/>
    <property type="match status" value="1"/>
</dbReference>
<feature type="DNA-binding region" description="H-T-H motif" evidence="2">
    <location>
        <begin position="42"/>
        <end position="61"/>
    </location>
</feature>
<dbReference type="Gene3D" id="1.10.357.10">
    <property type="entry name" value="Tetracycline Repressor, domain 2"/>
    <property type="match status" value="1"/>
</dbReference>
<dbReference type="RefSeq" id="WP_003147445.1">
    <property type="nucleotide sequence ID" value="NZ_GL883584.1"/>
</dbReference>
<name>A0AA87DYB9_9BACL</name>
<dbReference type="Pfam" id="PF00440">
    <property type="entry name" value="TetR_N"/>
    <property type="match status" value="1"/>
</dbReference>
<evidence type="ECO:0000313" key="5">
    <source>
        <dbReference type="Proteomes" id="UP000004773"/>
    </source>
</evidence>
<dbReference type="Proteomes" id="UP000004773">
    <property type="component" value="Unassembled WGS sequence"/>
</dbReference>
<dbReference type="SUPFAM" id="SSF46689">
    <property type="entry name" value="Homeodomain-like"/>
    <property type="match status" value="1"/>
</dbReference>
<keyword evidence="1 2" id="KW-0238">DNA-binding</keyword>
<dbReference type="InterPro" id="IPR001647">
    <property type="entry name" value="HTH_TetR"/>
</dbReference>
<dbReference type="EMBL" id="ACRO01000022">
    <property type="protein sequence ID" value="EGF87874.1"/>
    <property type="molecule type" value="Genomic_DNA"/>
</dbReference>
<dbReference type="InterPro" id="IPR023772">
    <property type="entry name" value="DNA-bd_HTH_TetR-type_CS"/>
</dbReference>
<evidence type="ECO:0000256" key="1">
    <source>
        <dbReference type="ARBA" id="ARBA00023125"/>
    </source>
</evidence>
<accession>A0AA87DYB9</accession>
<organism evidence="4 5">
    <name type="scientific">Gemella haemolysans M341</name>
    <dbReference type="NCBI Taxonomy" id="562981"/>
    <lineage>
        <taxon>Bacteria</taxon>
        <taxon>Bacillati</taxon>
        <taxon>Bacillota</taxon>
        <taxon>Bacilli</taxon>
        <taxon>Bacillales</taxon>
        <taxon>Gemellaceae</taxon>
        <taxon>Gemella</taxon>
    </lineage>
</organism>
<evidence type="ECO:0000259" key="3">
    <source>
        <dbReference type="PROSITE" id="PS50977"/>
    </source>
</evidence>
<dbReference type="GO" id="GO:0003677">
    <property type="term" value="F:DNA binding"/>
    <property type="evidence" value="ECO:0007669"/>
    <property type="project" value="UniProtKB-UniRule"/>
</dbReference>